<dbReference type="Pfam" id="PF03795">
    <property type="entry name" value="YCII"/>
    <property type="match status" value="1"/>
</dbReference>
<evidence type="ECO:0000313" key="3">
    <source>
        <dbReference type="EMBL" id="GII39529.1"/>
    </source>
</evidence>
<dbReference type="PANTHER" id="PTHR35174:SF3">
    <property type="entry name" value="BLL7171 PROTEIN"/>
    <property type="match status" value="1"/>
</dbReference>
<dbReference type="Proteomes" id="UP000622547">
    <property type="component" value="Unassembled WGS sequence"/>
</dbReference>
<name>A0A8J3XG04_9ACTN</name>
<dbReference type="InterPro" id="IPR011008">
    <property type="entry name" value="Dimeric_a/b-barrel"/>
</dbReference>
<dbReference type="SUPFAM" id="SSF54909">
    <property type="entry name" value="Dimeric alpha+beta barrel"/>
    <property type="match status" value="1"/>
</dbReference>
<evidence type="ECO:0000256" key="1">
    <source>
        <dbReference type="ARBA" id="ARBA00007689"/>
    </source>
</evidence>
<feature type="domain" description="YCII-related" evidence="2">
    <location>
        <begin position="15"/>
        <end position="127"/>
    </location>
</feature>
<proteinExistence type="inferred from homology"/>
<comment type="caution">
    <text evidence="3">The sequence shown here is derived from an EMBL/GenBank/DDBJ whole genome shotgun (WGS) entry which is preliminary data.</text>
</comment>
<evidence type="ECO:0000313" key="4">
    <source>
        <dbReference type="Proteomes" id="UP000622547"/>
    </source>
</evidence>
<dbReference type="InterPro" id="IPR005545">
    <property type="entry name" value="YCII"/>
</dbReference>
<evidence type="ECO:0000259" key="2">
    <source>
        <dbReference type="Pfam" id="PF03795"/>
    </source>
</evidence>
<organism evidence="3 4">
    <name type="scientific">Planotetraspora phitsanulokensis</name>
    <dbReference type="NCBI Taxonomy" id="575192"/>
    <lineage>
        <taxon>Bacteria</taxon>
        <taxon>Bacillati</taxon>
        <taxon>Actinomycetota</taxon>
        <taxon>Actinomycetes</taxon>
        <taxon>Streptosporangiales</taxon>
        <taxon>Streptosporangiaceae</taxon>
        <taxon>Planotetraspora</taxon>
    </lineage>
</organism>
<accession>A0A8J3XG04</accession>
<dbReference type="PANTHER" id="PTHR35174">
    <property type="entry name" value="BLL7171 PROTEIN-RELATED"/>
    <property type="match status" value="1"/>
</dbReference>
<dbReference type="AlphaFoldDB" id="A0A8J3XG04"/>
<gene>
    <name evidence="3" type="ORF">Pph01_45320</name>
</gene>
<keyword evidence="4" id="KW-1185">Reference proteome</keyword>
<dbReference type="Gene3D" id="3.30.70.1060">
    <property type="entry name" value="Dimeric alpha+beta barrel"/>
    <property type="match status" value="1"/>
</dbReference>
<protein>
    <recommendedName>
        <fullName evidence="2">YCII-related domain-containing protein</fullName>
    </recommendedName>
</protein>
<reference evidence="3 4" key="1">
    <citation type="submission" date="2021-01" db="EMBL/GenBank/DDBJ databases">
        <title>Whole genome shotgun sequence of Planotetraspora phitsanulokensis NBRC 104273.</title>
        <authorList>
            <person name="Komaki H."/>
            <person name="Tamura T."/>
        </authorList>
    </citation>
    <scope>NUCLEOTIDE SEQUENCE [LARGE SCALE GENOMIC DNA]</scope>
    <source>
        <strain evidence="3 4">NBRC 104273</strain>
    </source>
</reference>
<sequence>MNAPQTAPLGERETMKYMLLIYNRPGFVEELRESERTELFAEVDTIMRELTESGELIGGEALAYPSNTRTVRPHDGVPAVTDGPFLEAKEHLAGYLMVDCENVERATEIAMRWPDARFGAMEVRPLMNQGGTEM</sequence>
<comment type="similarity">
    <text evidence="1">Belongs to the YciI family.</text>
</comment>
<dbReference type="EMBL" id="BOOP01000021">
    <property type="protein sequence ID" value="GII39529.1"/>
    <property type="molecule type" value="Genomic_DNA"/>
</dbReference>